<evidence type="ECO:0000313" key="1">
    <source>
        <dbReference type="Proteomes" id="UP000887564"/>
    </source>
</evidence>
<name>A0A914S033_PAREQ</name>
<dbReference type="AlphaFoldDB" id="A0A914S033"/>
<protein>
    <submittedName>
        <fullName evidence="2">Uncharacterized protein</fullName>
    </submittedName>
</protein>
<keyword evidence="1" id="KW-1185">Reference proteome</keyword>
<sequence>MRFHGVTIRIKRYTMIPHIHSVPHESDCTVRLVNDRRTVDDGHSHLVNENVHDHVHDHLPHDYVHDEYRLHHDSSLDYSQLRVLSSLDKADDKKDTLIVSDERSRLSLSERLPVWRRPPLTSEGFFALLFDH</sequence>
<accession>A0A914S033</accession>
<organism evidence="1 2">
    <name type="scientific">Parascaris equorum</name>
    <name type="common">Equine roundworm</name>
    <dbReference type="NCBI Taxonomy" id="6256"/>
    <lineage>
        <taxon>Eukaryota</taxon>
        <taxon>Metazoa</taxon>
        <taxon>Ecdysozoa</taxon>
        <taxon>Nematoda</taxon>
        <taxon>Chromadorea</taxon>
        <taxon>Rhabditida</taxon>
        <taxon>Spirurina</taxon>
        <taxon>Ascaridomorpha</taxon>
        <taxon>Ascaridoidea</taxon>
        <taxon>Ascarididae</taxon>
        <taxon>Parascaris</taxon>
    </lineage>
</organism>
<proteinExistence type="predicted"/>
<dbReference type="Proteomes" id="UP000887564">
    <property type="component" value="Unplaced"/>
</dbReference>
<reference evidence="2" key="1">
    <citation type="submission" date="2022-11" db="UniProtKB">
        <authorList>
            <consortium name="WormBaseParasite"/>
        </authorList>
    </citation>
    <scope>IDENTIFICATION</scope>
</reference>
<dbReference type="WBParaSite" id="PEQ_0001212501-mRNA-1">
    <property type="protein sequence ID" value="PEQ_0001212501-mRNA-1"/>
    <property type="gene ID" value="PEQ_0001212501"/>
</dbReference>
<evidence type="ECO:0000313" key="2">
    <source>
        <dbReference type="WBParaSite" id="PEQ_0001212501-mRNA-1"/>
    </source>
</evidence>